<dbReference type="Pfam" id="PF13424">
    <property type="entry name" value="TPR_12"/>
    <property type="match status" value="1"/>
</dbReference>
<feature type="compositionally biased region" description="Low complexity" evidence="3">
    <location>
        <begin position="1263"/>
        <end position="1280"/>
    </location>
</feature>
<feature type="repeat" description="TPR" evidence="2">
    <location>
        <begin position="1121"/>
        <end position="1154"/>
    </location>
</feature>
<gene>
    <name evidence="5" type="ORF">ACA1_094400</name>
</gene>
<dbReference type="Pfam" id="PF12807">
    <property type="entry name" value="eIF3_p135"/>
    <property type="match status" value="1"/>
</dbReference>
<evidence type="ECO:0000256" key="2">
    <source>
        <dbReference type="PROSITE-ProRule" id="PRU00339"/>
    </source>
</evidence>
<dbReference type="RefSeq" id="XP_004334883.1">
    <property type="nucleotide sequence ID" value="XM_004334835.1"/>
</dbReference>
<name>L8GIF5_ACACF</name>
<organism evidence="5 6">
    <name type="scientific">Acanthamoeba castellanii (strain ATCC 30010 / Neff)</name>
    <dbReference type="NCBI Taxonomy" id="1257118"/>
    <lineage>
        <taxon>Eukaryota</taxon>
        <taxon>Amoebozoa</taxon>
        <taxon>Discosea</taxon>
        <taxon>Longamoebia</taxon>
        <taxon>Centramoebida</taxon>
        <taxon>Acanthamoebidae</taxon>
        <taxon>Acanthamoeba</taxon>
    </lineage>
</organism>
<feature type="region of interest" description="Disordered" evidence="3">
    <location>
        <begin position="140"/>
        <end position="206"/>
    </location>
</feature>
<dbReference type="OrthoDB" id="1414216at2759"/>
<dbReference type="SMART" id="SM00028">
    <property type="entry name" value="TPR"/>
    <property type="match status" value="4"/>
</dbReference>
<feature type="region of interest" description="Disordered" evidence="3">
    <location>
        <begin position="653"/>
        <end position="698"/>
    </location>
</feature>
<dbReference type="Pfam" id="PF13236">
    <property type="entry name" value="CLU"/>
    <property type="match status" value="2"/>
</dbReference>
<dbReference type="Gene3D" id="3.30.2280.10">
    <property type="entry name" value="Hypothetical protein (hspc210)"/>
    <property type="match status" value="1"/>
</dbReference>
<feature type="region of interest" description="Disordered" evidence="3">
    <location>
        <begin position="854"/>
        <end position="894"/>
    </location>
</feature>
<evidence type="ECO:0000313" key="6">
    <source>
        <dbReference type="Proteomes" id="UP000011083"/>
    </source>
</evidence>
<dbReference type="SUPFAM" id="SSF103107">
    <property type="entry name" value="Hypothetical protein c14orf129, hspc210"/>
    <property type="match status" value="1"/>
</dbReference>
<feature type="region of interest" description="Disordered" evidence="3">
    <location>
        <begin position="1246"/>
        <end position="1280"/>
    </location>
</feature>
<dbReference type="InterPro" id="IPR028275">
    <property type="entry name" value="CLU_N"/>
</dbReference>
<dbReference type="InterPro" id="IPR025697">
    <property type="entry name" value="CLU_dom"/>
</dbReference>
<feature type="domain" description="Clu" evidence="4">
    <location>
        <begin position="343"/>
        <end position="567"/>
    </location>
</feature>
<dbReference type="GO" id="GO:0005737">
    <property type="term" value="C:cytoplasm"/>
    <property type="evidence" value="ECO:0007669"/>
    <property type="project" value="TreeGrafter"/>
</dbReference>
<keyword evidence="2" id="KW-0802">TPR repeat</keyword>
<dbReference type="PROSITE" id="PS51823">
    <property type="entry name" value="CLU"/>
    <property type="match status" value="1"/>
</dbReference>
<dbReference type="PROSITE" id="PS50005">
    <property type="entry name" value="TPR"/>
    <property type="match status" value="1"/>
</dbReference>
<feature type="compositionally biased region" description="Low complexity" evidence="3">
    <location>
        <begin position="175"/>
        <end position="198"/>
    </location>
</feature>
<dbReference type="KEGG" id="acan:ACA1_094400"/>
<reference evidence="5 6" key="1">
    <citation type="journal article" date="2013" name="Genome Biol.">
        <title>Genome of Acanthamoeba castellanii highlights extensive lateral gene transfer and early evolution of tyrosine kinase signaling.</title>
        <authorList>
            <person name="Clarke M."/>
            <person name="Lohan A.J."/>
            <person name="Liu B."/>
            <person name="Lagkouvardos I."/>
            <person name="Roy S."/>
            <person name="Zafar N."/>
            <person name="Bertelli C."/>
            <person name="Schilde C."/>
            <person name="Kianianmomeni A."/>
            <person name="Burglin T.R."/>
            <person name="Frech C."/>
            <person name="Turcotte B."/>
            <person name="Kopec K.O."/>
            <person name="Synnott J.M."/>
            <person name="Choo C."/>
            <person name="Paponov I."/>
            <person name="Finkler A."/>
            <person name="Soon Heng Tan C."/>
            <person name="Hutchins A.P."/>
            <person name="Weinmeier T."/>
            <person name="Rattei T."/>
            <person name="Chu J.S."/>
            <person name="Gimenez G."/>
            <person name="Irimia M."/>
            <person name="Rigden D.J."/>
            <person name="Fitzpatrick D.A."/>
            <person name="Lorenzo-Morales J."/>
            <person name="Bateman A."/>
            <person name="Chiu C.H."/>
            <person name="Tang P."/>
            <person name="Hegemann P."/>
            <person name="Fromm H."/>
            <person name="Raoult D."/>
            <person name="Greub G."/>
            <person name="Miranda-Saavedra D."/>
            <person name="Chen N."/>
            <person name="Nash P."/>
            <person name="Ginger M.L."/>
            <person name="Horn M."/>
            <person name="Schaap P."/>
            <person name="Caler L."/>
            <person name="Loftus B."/>
        </authorList>
    </citation>
    <scope>NUCLEOTIDE SEQUENCE [LARGE SCALE GENOMIC DNA]</scope>
    <source>
        <strain evidence="5 6">Neff</strain>
    </source>
</reference>
<dbReference type="EMBL" id="KB008103">
    <property type="protein sequence ID" value="ELR12870.1"/>
    <property type="molecule type" value="Genomic_DNA"/>
</dbReference>
<keyword evidence="1" id="KW-0963">Cytoplasm</keyword>
<dbReference type="InterPro" id="IPR027523">
    <property type="entry name" value="CLU_prot"/>
</dbReference>
<evidence type="ECO:0000256" key="3">
    <source>
        <dbReference type="SAM" id="MobiDB-lite"/>
    </source>
</evidence>
<dbReference type="VEuPathDB" id="AmoebaDB:ACA1_094400"/>
<protein>
    <submittedName>
        <fullName evidence="5">Tetratricopeptide repeat domain containing protein</fullName>
    </submittedName>
</protein>
<dbReference type="AlphaFoldDB" id="L8GIF5"/>
<dbReference type="InterPro" id="IPR023231">
    <property type="entry name" value="GSKIP_dom_sf"/>
</dbReference>
<dbReference type="OMA" id="HPVWDKD"/>
<dbReference type="Proteomes" id="UP000011083">
    <property type="component" value="Unassembled WGS sequence"/>
</dbReference>
<proteinExistence type="predicted"/>
<keyword evidence="6" id="KW-1185">Reference proteome</keyword>
<dbReference type="FunFam" id="3.30.2280.10:FF:000002">
    <property type="entry name" value="Clustered mitochondria protein homolog"/>
    <property type="match status" value="1"/>
</dbReference>
<dbReference type="Pfam" id="PF13374">
    <property type="entry name" value="TPR_10"/>
    <property type="match status" value="1"/>
</dbReference>
<dbReference type="Gene3D" id="1.25.40.10">
    <property type="entry name" value="Tetratricopeptide repeat domain"/>
    <property type="match status" value="2"/>
</dbReference>
<evidence type="ECO:0000256" key="1">
    <source>
        <dbReference type="ARBA" id="ARBA00022490"/>
    </source>
</evidence>
<dbReference type="InterPro" id="IPR011990">
    <property type="entry name" value="TPR-like_helical_dom_sf"/>
</dbReference>
<dbReference type="SUPFAM" id="SSF48452">
    <property type="entry name" value="TPR-like"/>
    <property type="match status" value="1"/>
</dbReference>
<sequence length="1280" mass="140144">MSTDDASSLNPAAADLDSLVAPEDAVAAPEGETKELAAFTISVKTLHGGSVSLQDVRQYLFETPEASDLTSYTLLLEGKPINDYAELSELPHLRPDSSLVMAPAAYNKRTSLLHIRRLREILSFHLVNFANTPSPSLFSHYCPADEEEETREPAVADQGTAAKGSKPAGGKKKNGGAQKPKAGGNESGNSSKAAATTAKGKRSEDLVDLKSPMSLQSFYPSVSASEPQCVKSIEFAGWNPPPGNRALLGDLYYLQVTTLEGATIFITSWTHGFYVNCCTETTFNPKPAPKSCSSHSLSGVLSQVSPQFKKNFQHVLKSGQFGRHPFELMPVPIPLTPWVGLDTPHVNDKNRAEYAVLYTEMDFAGNMRDWNEEYQACKELPSGTVQERIIRDRAVLKVHNDFVDAATRGAMYPPTPTTKDAAIKDEDKDKYAEQATYVSANNDLKGIRLYNDADVSGLGTVLTAVVDYRGYRLLAQSLIPGVLQREETNLAYGSMDNGKTVHADPQFHELMRKAALHMHIKEHELTDGSGNTAQLACPINAKGIVGTDGRRYLIDLGRATPLDTNWSDAPVETQQSEESGLVLHPSSEPLLRPELVSVFCDALELRLQHQGGDNPNLTIVLKEEAAAAEGESAKATTIDLSSAVKVIHDEPATAGSEKLVSEEVEQPSATVTKETKEEEEETEAKGQAEADAAAAASEEKKDGKRYVITINPNVLHAHANFTLTAPKEETEKDEALVKTLSAFLKDSILPRMAEEFVHLLSTPVDGQTLASIMHRNGINLRYLGRLANLCKGRPFLVRLCEQEMIVRAAKYEFNRYLRETEDHLLSFAISHFLNCLFGDAKALPEGVDLHTFEDDATAPDGASGHSNGVATTTTGGGGGGKKNKKNKGKGGETAHKSLATLPKAKIFALTSQQLWQTLQQLVQKRFGYDISLKGGAVIPRNPAGVDEATLNTRQRLRSLAGVRSFCQKVGIQVVARNYELSFNEPFKRRDILDVFPLVKHLNPKSKDGQQLLDAGKVFLGQGRLDVAFELFNEALAIFHQVYGPLHPDTALCYGNLAMVHYHANDTAQALVHQKKMVIINERVHGLDHHDTAHSYGNLALCLQRAHYLASLVCGPHHPDSPNTLMHMGTMYQDMGRAEVALKYYQEALKSNQYFFGTEENLQTGQICHCIALAHSTLDNFKEALNWEKKNYTILSNLLGEKDFRTSESNIWLKQFTRKAVQMQIEAKKAQRDITSNLSQEKFEKLTQQAGAARASAGGRGKKPASSSLPSAAQAKPAFKI</sequence>
<dbReference type="PANTHER" id="PTHR12601:SF6">
    <property type="entry name" value="CLUSTERED MITOCHONDRIA PROTEIN HOMOLOG"/>
    <property type="match status" value="1"/>
</dbReference>
<dbReference type="InterPro" id="IPR019734">
    <property type="entry name" value="TPR_rpt"/>
</dbReference>
<evidence type="ECO:0000259" key="4">
    <source>
        <dbReference type="PROSITE" id="PS51823"/>
    </source>
</evidence>
<accession>L8GIF5</accession>
<dbReference type="PANTHER" id="PTHR12601">
    <property type="entry name" value="EUKARYOTIC TRANSLATION INITIATION FACTOR 3 SUBUNIT EIF-3"/>
    <property type="match status" value="1"/>
</dbReference>
<dbReference type="CDD" id="cd15466">
    <property type="entry name" value="CLU-central"/>
    <property type="match status" value="1"/>
</dbReference>
<evidence type="ECO:0000313" key="5">
    <source>
        <dbReference type="EMBL" id="ELR12870.1"/>
    </source>
</evidence>
<dbReference type="Pfam" id="PF15044">
    <property type="entry name" value="CLU_N"/>
    <property type="match status" value="1"/>
</dbReference>
<dbReference type="GeneID" id="14913289"/>
<dbReference type="InterPro" id="IPR033646">
    <property type="entry name" value="CLU-central"/>
</dbReference>